<dbReference type="AlphaFoldDB" id="A0A238D051"/>
<accession>A0A238D051</accession>
<proteinExistence type="predicted"/>
<keyword evidence="3" id="KW-1185">Reference proteome</keyword>
<dbReference type="Proteomes" id="UP000214566">
    <property type="component" value="Unassembled WGS sequence"/>
</dbReference>
<evidence type="ECO:0000256" key="1">
    <source>
        <dbReference type="SAM" id="MobiDB-lite"/>
    </source>
</evidence>
<evidence type="ECO:0000313" key="2">
    <source>
        <dbReference type="EMBL" id="SBP86619.1"/>
    </source>
</evidence>
<name>A0A238D051_THIDL</name>
<feature type="compositionally biased region" description="Polar residues" evidence="1">
    <location>
        <begin position="119"/>
        <end position="130"/>
    </location>
</feature>
<dbReference type="RefSeq" id="WP_031406984.1">
    <property type="nucleotide sequence ID" value="NZ_LT592170.1"/>
</dbReference>
<evidence type="ECO:0000313" key="3">
    <source>
        <dbReference type="Proteomes" id="UP000214566"/>
    </source>
</evidence>
<feature type="region of interest" description="Disordered" evidence="1">
    <location>
        <begin position="95"/>
        <end position="130"/>
    </location>
</feature>
<dbReference type="EMBL" id="FLMQ01000034">
    <property type="protein sequence ID" value="SBP86619.1"/>
    <property type="molecule type" value="Genomic_DNA"/>
</dbReference>
<gene>
    <name evidence="2" type="ORF">THIARS_40248</name>
</gene>
<sequence>MQVLRPVAQTYLAGLPVLKLQAAEDDQPGRAPYLLPLAADIHTQFARWMRAQPASQTLSGTALHPLSKQLLYPHLSSPAYRRVVWVRTCGSTWMARPQGPSPRGAGTRPGNAWPASLESAMTFSTRVGND</sequence>
<dbReference type="OrthoDB" id="9151692at2"/>
<organism evidence="2 3">
    <name type="scientific">Thiomonas delicata</name>
    <name type="common">Thiomonas cuprina</name>
    <dbReference type="NCBI Taxonomy" id="364030"/>
    <lineage>
        <taxon>Bacteria</taxon>
        <taxon>Pseudomonadati</taxon>
        <taxon>Pseudomonadota</taxon>
        <taxon>Betaproteobacteria</taxon>
        <taxon>Burkholderiales</taxon>
        <taxon>Thiomonas</taxon>
    </lineage>
</organism>
<protein>
    <submittedName>
        <fullName evidence="2">Uncharacterized protein</fullName>
    </submittedName>
</protein>
<reference evidence="2 3" key="1">
    <citation type="submission" date="2016-06" db="EMBL/GenBank/DDBJ databases">
        <authorList>
            <person name="Kjaerup R.B."/>
            <person name="Dalgaard T.S."/>
            <person name="Juul-Madsen H.R."/>
        </authorList>
    </citation>
    <scope>NUCLEOTIDE SEQUENCE [LARGE SCALE GENOMIC DNA]</scope>
    <source>
        <strain evidence="2 3">DSM 16361</strain>
    </source>
</reference>